<dbReference type="GO" id="GO:0003676">
    <property type="term" value="F:nucleic acid binding"/>
    <property type="evidence" value="ECO:0007669"/>
    <property type="project" value="InterPro"/>
</dbReference>
<dbReference type="SUPFAM" id="SSF53098">
    <property type="entry name" value="Ribonuclease H-like"/>
    <property type="match status" value="1"/>
</dbReference>
<evidence type="ECO:0000259" key="1">
    <source>
        <dbReference type="PROSITE" id="PS50994"/>
    </source>
</evidence>
<proteinExistence type="predicted"/>
<dbReference type="InterPro" id="IPR012337">
    <property type="entry name" value="RNaseH-like_sf"/>
</dbReference>
<dbReference type="InterPro" id="IPR008042">
    <property type="entry name" value="Retrotrans_Pao"/>
</dbReference>
<dbReference type="GO" id="GO:0015074">
    <property type="term" value="P:DNA integration"/>
    <property type="evidence" value="ECO:0007669"/>
    <property type="project" value="InterPro"/>
</dbReference>
<dbReference type="Pfam" id="PF17921">
    <property type="entry name" value="Integrase_H2C2"/>
    <property type="match status" value="1"/>
</dbReference>
<comment type="caution">
    <text evidence="2">The sequence shown here is derived from an EMBL/GenBank/DDBJ whole genome shotgun (WGS) entry which is preliminary data.</text>
</comment>
<name>A0AAN7XC47_ELEMC</name>
<dbReference type="PROSITE" id="PS50994">
    <property type="entry name" value="INTEGRASE"/>
    <property type="match status" value="1"/>
</dbReference>
<dbReference type="InterPro" id="IPR036397">
    <property type="entry name" value="RNaseH_sf"/>
</dbReference>
<protein>
    <recommendedName>
        <fullName evidence="1">Integrase catalytic domain-containing protein</fullName>
    </recommendedName>
</protein>
<dbReference type="InterPro" id="IPR040676">
    <property type="entry name" value="DUF5641"/>
</dbReference>
<reference evidence="2 3" key="1">
    <citation type="journal article" date="2023" name="Genes (Basel)">
        <title>Chromosome-Level Genome Assembly and Circadian Gene Repertoire of the Patagonia Blennie Eleginops maclovinus-The Closest Ancestral Proxy of Antarctic Cryonotothenioids.</title>
        <authorList>
            <person name="Cheng C.C."/>
            <person name="Rivera-Colon A.G."/>
            <person name="Minhas B.F."/>
            <person name="Wilson L."/>
            <person name="Rayamajhi N."/>
            <person name="Vargas-Chacoff L."/>
            <person name="Catchen J.M."/>
        </authorList>
    </citation>
    <scope>NUCLEOTIDE SEQUENCE [LARGE SCALE GENOMIC DNA]</scope>
    <source>
        <tissue evidence="2">Blood</tissue>
    </source>
</reference>
<dbReference type="Pfam" id="PF18701">
    <property type="entry name" value="DUF5641"/>
    <property type="match status" value="1"/>
</dbReference>
<sequence>MWERGLSWDEELPPDLTREWQQWCLELPQLHQLAIPRWYRTDTQSENKHALKLHVFCDASERAYSAVAYLQGETQDGEPTMSLVASKSRVAPLKKMTLPRLELMGAVIGARLANNLMITLKMEPIQIRMWTDSMITLHWICSSAQKWKQFVGNRVTEIQSLTNPELWSHIAGKINPADLPTRGQTVENLKHSHLWWNGPSFVTSADQSEGTDDDYVPERANTELKSSHQVTVQLAANDADLTEPVLELARYSKLKRVFRVTAWRKRFIANAQTKPKTRGELTADELFEAERYWIKITQQQSFSQEIKQLKTGKGLSDCKIKELKPFLDEHELLSVGGRLQQSDFTFREQHPWILPSKHKYSEMLIQYCHEKVMHSGVRDTLVQVRERYWIMRARQLVKSVVARCTICKRFNAKAGRQITAPLPRDRITESPPFEVTGVDFAGPLYVKVEDSVKKAYIALFTCAVTRAVHLELVSDQSTETFLLALKRFIARRGLCKVIYSDNAKTFKIADQDLKELWKAIKDPELLQFFSERGITWRFIAERAAWWGGFWERLVRSVKTCLKKVLGRASLNFEEMCTVLTEVEATLNSRPLTFVHNEVDEPQPLTPAHFLVGKRLTSLPPKPFPAETQHPTANKAEITRRWKYRQRLTTSFWNAWRKDYLLDLKSAHRCDTPTPTPLKVGDVVLIGEDHTPRQTWKLGRIKELFPGRDGLVRSCSVRTTSGTLLRRPIQLLYCLEI</sequence>
<keyword evidence="3" id="KW-1185">Reference proteome</keyword>
<dbReference type="PANTHER" id="PTHR47331:SF1">
    <property type="entry name" value="GAG-LIKE PROTEIN"/>
    <property type="match status" value="1"/>
</dbReference>
<dbReference type="EMBL" id="JAUZQC010000016">
    <property type="protein sequence ID" value="KAK5856900.1"/>
    <property type="molecule type" value="Genomic_DNA"/>
</dbReference>
<dbReference type="Gene3D" id="1.10.340.70">
    <property type="match status" value="1"/>
</dbReference>
<dbReference type="AlphaFoldDB" id="A0AAN7XC47"/>
<reference evidence="2 3" key="2">
    <citation type="journal article" date="2023" name="Mol. Biol. Evol.">
        <title>Genomics of Secondarily Temperate Adaptation in the Only Non-Antarctic Icefish.</title>
        <authorList>
            <person name="Rivera-Colon A.G."/>
            <person name="Rayamajhi N."/>
            <person name="Minhas B.F."/>
            <person name="Madrigal G."/>
            <person name="Bilyk K.T."/>
            <person name="Yoon V."/>
            <person name="Hune M."/>
            <person name="Gregory S."/>
            <person name="Cheng C.H.C."/>
            <person name="Catchen J.M."/>
        </authorList>
    </citation>
    <scope>NUCLEOTIDE SEQUENCE [LARGE SCALE GENOMIC DNA]</scope>
    <source>
        <strain evidence="2">JMC-PN-2008</strain>
    </source>
</reference>
<dbReference type="Pfam" id="PF05380">
    <property type="entry name" value="Peptidase_A17"/>
    <property type="match status" value="1"/>
</dbReference>
<dbReference type="Proteomes" id="UP001346869">
    <property type="component" value="Unassembled WGS sequence"/>
</dbReference>
<evidence type="ECO:0000313" key="3">
    <source>
        <dbReference type="Proteomes" id="UP001346869"/>
    </source>
</evidence>
<dbReference type="InterPro" id="IPR001584">
    <property type="entry name" value="Integrase_cat-core"/>
</dbReference>
<feature type="domain" description="Integrase catalytic" evidence="1">
    <location>
        <begin position="427"/>
        <end position="614"/>
    </location>
</feature>
<accession>A0AAN7XC47</accession>
<dbReference type="Gene3D" id="3.30.420.10">
    <property type="entry name" value="Ribonuclease H-like superfamily/Ribonuclease H"/>
    <property type="match status" value="1"/>
</dbReference>
<dbReference type="InterPro" id="IPR041588">
    <property type="entry name" value="Integrase_H2C2"/>
</dbReference>
<organism evidence="2 3">
    <name type="scientific">Eleginops maclovinus</name>
    <name type="common">Patagonian blennie</name>
    <name type="synonym">Eleginus maclovinus</name>
    <dbReference type="NCBI Taxonomy" id="56733"/>
    <lineage>
        <taxon>Eukaryota</taxon>
        <taxon>Metazoa</taxon>
        <taxon>Chordata</taxon>
        <taxon>Craniata</taxon>
        <taxon>Vertebrata</taxon>
        <taxon>Euteleostomi</taxon>
        <taxon>Actinopterygii</taxon>
        <taxon>Neopterygii</taxon>
        <taxon>Teleostei</taxon>
        <taxon>Neoteleostei</taxon>
        <taxon>Acanthomorphata</taxon>
        <taxon>Eupercaria</taxon>
        <taxon>Perciformes</taxon>
        <taxon>Notothenioidei</taxon>
        <taxon>Eleginopidae</taxon>
        <taxon>Eleginops</taxon>
    </lineage>
</organism>
<dbReference type="PANTHER" id="PTHR47331">
    <property type="entry name" value="PHD-TYPE DOMAIN-CONTAINING PROTEIN"/>
    <property type="match status" value="1"/>
</dbReference>
<gene>
    <name evidence="2" type="ORF">PBY51_010180</name>
</gene>
<evidence type="ECO:0000313" key="2">
    <source>
        <dbReference type="EMBL" id="KAK5856900.1"/>
    </source>
</evidence>